<dbReference type="KEGG" id="aag:5570308"/>
<organism evidence="4 5">
    <name type="scientific">Aedes aegypti</name>
    <name type="common">Yellowfever mosquito</name>
    <name type="synonym">Culex aegypti</name>
    <dbReference type="NCBI Taxonomy" id="7159"/>
    <lineage>
        <taxon>Eukaryota</taxon>
        <taxon>Metazoa</taxon>
        <taxon>Ecdysozoa</taxon>
        <taxon>Arthropoda</taxon>
        <taxon>Hexapoda</taxon>
        <taxon>Insecta</taxon>
        <taxon>Pterygota</taxon>
        <taxon>Neoptera</taxon>
        <taxon>Endopterygota</taxon>
        <taxon>Diptera</taxon>
        <taxon>Nematocera</taxon>
        <taxon>Culicoidea</taxon>
        <taxon>Culicidae</taxon>
        <taxon>Culicinae</taxon>
        <taxon>Aedini</taxon>
        <taxon>Aedes</taxon>
        <taxon>Stegomyia</taxon>
    </lineage>
</organism>
<reference evidence="4" key="3">
    <citation type="submission" date="2012-09" db="EMBL/GenBank/DDBJ databases">
        <authorList>
            <consortium name="VectorBase"/>
        </authorList>
    </citation>
    <scope>NUCLEOTIDE SEQUENCE</scope>
    <source>
        <strain evidence="4">Liverpool</strain>
    </source>
</reference>
<gene>
    <name evidence="4" type="ORF">AaeL_AAEL008251</name>
</gene>
<dbReference type="GO" id="GO:0042302">
    <property type="term" value="F:structural constituent of cuticle"/>
    <property type="evidence" value="ECO:0007669"/>
    <property type="project" value="UniProtKB-UniRule"/>
</dbReference>
<proteinExistence type="predicted"/>
<dbReference type="Pfam" id="PF00379">
    <property type="entry name" value="Chitin_bind_4"/>
    <property type="match status" value="1"/>
</dbReference>
<dbReference type="EMBL" id="CH477494">
    <property type="protein sequence ID" value="EAT39983.1"/>
    <property type="molecule type" value="Genomic_DNA"/>
</dbReference>
<reference evidence="4" key="2">
    <citation type="journal article" date="2007" name="Science">
        <title>Genome sequence of Aedes aegypti, a major arbovirus vector.</title>
        <authorList>
            <person name="Nene V."/>
            <person name="Wortman J.R."/>
            <person name="Lawson D."/>
            <person name="Haas B."/>
            <person name="Kodira C."/>
            <person name="Tu Z.J."/>
            <person name="Loftus B."/>
            <person name="Xi Z."/>
            <person name="Megy K."/>
            <person name="Grabherr M."/>
            <person name="Ren Q."/>
            <person name="Zdobnov E.M."/>
            <person name="Lobo N.F."/>
            <person name="Campbell K.S."/>
            <person name="Brown S.E."/>
            <person name="Bonaldo M.F."/>
            <person name="Zhu J."/>
            <person name="Sinkins S.P."/>
            <person name="Hogenkamp D.G."/>
            <person name="Amedeo P."/>
            <person name="Arensburger P."/>
            <person name="Atkinson P.W."/>
            <person name="Bidwell S."/>
            <person name="Biedler J."/>
            <person name="Birney E."/>
            <person name="Bruggner R.V."/>
            <person name="Costas J."/>
            <person name="Coy M.R."/>
            <person name="Crabtree J."/>
            <person name="Crawford M."/>
            <person name="Debruyn B."/>
            <person name="Decaprio D."/>
            <person name="Eiglmeier K."/>
            <person name="Eisenstadt E."/>
            <person name="El-Dorry H."/>
            <person name="Gelbart W.M."/>
            <person name="Gomes S.L."/>
            <person name="Hammond M."/>
            <person name="Hannick L.I."/>
            <person name="Hogan J.R."/>
            <person name="Holmes M.H."/>
            <person name="Jaffe D."/>
            <person name="Johnston J.S."/>
            <person name="Kennedy R.C."/>
            <person name="Koo H."/>
            <person name="Kravitz S."/>
            <person name="Kriventseva E.V."/>
            <person name="Kulp D."/>
            <person name="Labutti K."/>
            <person name="Lee E."/>
            <person name="Li S."/>
            <person name="Lovin D.D."/>
            <person name="Mao C."/>
            <person name="Mauceli E."/>
            <person name="Menck C.F."/>
            <person name="Miller J.R."/>
            <person name="Montgomery P."/>
            <person name="Mori A."/>
            <person name="Nascimento A.L."/>
            <person name="Naveira H.F."/>
            <person name="Nusbaum C."/>
            <person name="O'leary S."/>
            <person name="Orvis J."/>
            <person name="Pertea M."/>
            <person name="Quesneville H."/>
            <person name="Reidenbach K.R."/>
            <person name="Rogers Y.H."/>
            <person name="Roth C.W."/>
            <person name="Schneider J.R."/>
            <person name="Schatz M."/>
            <person name="Shumway M."/>
            <person name="Stanke M."/>
            <person name="Stinson E.O."/>
            <person name="Tubio J.M."/>
            <person name="Vanzee J.P."/>
            <person name="Verjovski-Almeida S."/>
            <person name="Werner D."/>
            <person name="White O."/>
            <person name="Wyder S."/>
            <person name="Zeng Q."/>
            <person name="Zhao Q."/>
            <person name="Zhao Y."/>
            <person name="Hill C.A."/>
            <person name="Raikhel A.S."/>
            <person name="Soares M.B."/>
            <person name="Knudson D.L."/>
            <person name="Lee N.H."/>
            <person name="Galagan J."/>
            <person name="Salzberg S.L."/>
            <person name="Paulsen I.T."/>
            <person name="Dimopoulos G."/>
            <person name="Collins F.H."/>
            <person name="Birren B."/>
            <person name="Fraser-Liggett C.M."/>
            <person name="Severson D.W."/>
        </authorList>
    </citation>
    <scope>NUCLEOTIDE SEQUENCE [LARGE SCALE GENOMIC DNA]</scope>
    <source>
        <strain evidence="4">Liverpool</strain>
    </source>
</reference>
<feature type="signal peptide" evidence="3">
    <location>
        <begin position="1"/>
        <end position="25"/>
    </location>
</feature>
<evidence type="ECO:0000256" key="3">
    <source>
        <dbReference type="SAM" id="SignalP"/>
    </source>
</evidence>
<dbReference type="PROSITE" id="PS00233">
    <property type="entry name" value="CHIT_BIND_RR_1"/>
    <property type="match status" value="1"/>
</dbReference>
<keyword evidence="1 2" id="KW-0193">Cuticle</keyword>
<evidence type="ECO:0000256" key="2">
    <source>
        <dbReference type="PROSITE-ProRule" id="PRU00497"/>
    </source>
</evidence>
<dbReference type="InterPro" id="IPR031311">
    <property type="entry name" value="CHIT_BIND_RR_consensus"/>
</dbReference>
<protein>
    <submittedName>
        <fullName evidence="4">AAEL008251-PA</fullName>
    </submittedName>
</protein>
<keyword evidence="3" id="KW-0732">Signal</keyword>
<evidence type="ECO:0000313" key="4">
    <source>
        <dbReference type="EMBL" id="EAT39983.1"/>
    </source>
</evidence>
<dbReference type="PROSITE" id="PS51155">
    <property type="entry name" value="CHIT_BIND_RR_2"/>
    <property type="match status" value="1"/>
</dbReference>
<dbReference type="OMA" id="CHAAPIE"/>
<evidence type="ECO:0000313" key="5">
    <source>
        <dbReference type="Proteomes" id="UP000682892"/>
    </source>
</evidence>
<dbReference type="InterPro" id="IPR000618">
    <property type="entry name" value="Insect_cuticle"/>
</dbReference>
<dbReference type="AlphaFoldDB" id="A0A1S4FIX9"/>
<dbReference type="HOGENOM" id="CLU_2110907_0_0_1"/>
<reference evidence="4" key="1">
    <citation type="submission" date="2005-10" db="EMBL/GenBank/DDBJ databases">
        <authorList>
            <person name="Loftus B.J."/>
            <person name="Nene V.M."/>
            <person name="Hannick L.I."/>
            <person name="Bidwell S."/>
            <person name="Haas B."/>
            <person name="Amedeo P."/>
            <person name="Orvis J."/>
            <person name="Wortman J.R."/>
            <person name="White O.R."/>
            <person name="Salzberg S."/>
            <person name="Shumway M."/>
            <person name="Koo H."/>
            <person name="Zhao Y."/>
            <person name="Holmes M."/>
            <person name="Miller J."/>
            <person name="Schatz M."/>
            <person name="Pop M."/>
            <person name="Pai G."/>
            <person name="Utterback T."/>
            <person name="Rogers Y.-H."/>
            <person name="Kravitz S."/>
            <person name="Fraser C.M."/>
        </authorList>
    </citation>
    <scope>NUCLEOTIDE SEQUENCE</scope>
    <source>
        <strain evidence="4">Liverpool</strain>
    </source>
</reference>
<name>A0A1S4FIX9_AEDAE</name>
<feature type="chain" id="PRO_5036499548" evidence="3">
    <location>
        <begin position="26"/>
        <end position="115"/>
    </location>
</feature>
<accession>A0A1S4FIX9</accession>
<sequence length="115" mass="12789">MSNLWFQTMFVTLIIGIVTISVCHAAPIELVGDVINEVNPDGYDLMYTLSNGVTRSEVGTLKTTADGNLIIAVKGTWAQPFEEGLYYDIEFSADENGFHPRFILQKNSRKSTGRK</sequence>
<evidence type="ECO:0000256" key="1">
    <source>
        <dbReference type="ARBA" id="ARBA00022460"/>
    </source>
</evidence>
<dbReference type="Proteomes" id="UP000682892">
    <property type="component" value="Unassembled WGS sequence"/>
</dbReference>
<dbReference type="OrthoDB" id="6629557at2759"/>